<sequence>MPRQHLEPTGKQNDPKSTRSQRRYERVVSIDKMKPYDLNSEMDTDDSSSDASGQNVPNTSGQNVPNSSGQNVPNRFGENVPNKSGQYVPNTSGQNVPNTSGQHVPNTSGQNVPNTSGQYVPNTSEAMTKKYKDKNVVLTRGYP</sequence>
<keyword evidence="3" id="KW-1185">Reference proteome</keyword>
<reference evidence="2" key="2">
    <citation type="submission" date="2021-08" db="EMBL/GenBank/DDBJ databases">
        <authorList>
            <person name="Eriksson T."/>
        </authorList>
    </citation>
    <scope>NUCLEOTIDE SEQUENCE</scope>
    <source>
        <strain evidence="2">Stoneville</strain>
        <tissue evidence="2">Whole head</tissue>
    </source>
</reference>
<name>A0A8J6HEJ5_TENMO</name>
<protein>
    <submittedName>
        <fullName evidence="2">Uncharacterized protein</fullName>
    </submittedName>
</protein>
<reference evidence="2" key="1">
    <citation type="journal article" date="2020" name="J Insects Food Feed">
        <title>The yellow mealworm (Tenebrio molitor) genome: a resource for the emerging insects as food and feed industry.</title>
        <authorList>
            <person name="Eriksson T."/>
            <person name="Andere A."/>
            <person name="Kelstrup H."/>
            <person name="Emery V."/>
            <person name="Picard C."/>
        </authorList>
    </citation>
    <scope>NUCLEOTIDE SEQUENCE</scope>
    <source>
        <strain evidence="2">Stoneville</strain>
        <tissue evidence="2">Whole head</tissue>
    </source>
</reference>
<gene>
    <name evidence="2" type="ORF">GEV33_005446</name>
</gene>
<dbReference type="AlphaFoldDB" id="A0A8J6HEJ5"/>
<evidence type="ECO:0000313" key="3">
    <source>
        <dbReference type="Proteomes" id="UP000719412"/>
    </source>
</evidence>
<evidence type="ECO:0000313" key="2">
    <source>
        <dbReference type="EMBL" id="KAH0817345.1"/>
    </source>
</evidence>
<comment type="caution">
    <text evidence="2">The sequence shown here is derived from an EMBL/GenBank/DDBJ whole genome shotgun (WGS) entry which is preliminary data.</text>
</comment>
<feature type="compositionally biased region" description="Polar residues" evidence="1">
    <location>
        <begin position="81"/>
        <end position="126"/>
    </location>
</feature>
<proteinExistence type="predicted"/>
<evidence type="ECO:0000256" key="1">
    <source>
        <dbReference type="SAM" id="MobiDB-lite"/>
    </source>
</evidence>
<feature type="region of interest" description="Disordered" evidence="1">
    <location>
        <begin position="1"/>
        <end position="143"/>
    </location>
</feature>
<accession>A0A8J6HEJ5</accession>
<feature type="compositionally biased region" description="Basic and acidic residues" evidence="1">
    <location>
        <begin position="1"/>
        <end position="35"/>
    </location>
</feature>
<organism evidence="2 3">
    <name type="scientific">Tenebrio molitor</name>
    <name type="common">Yellow mealworm beetle</name>
    <dbReference type="NCBI Taxonomy" id="7067"/>
    <lineage>
        <taxon>Eukaryota</taxon>
        <taxon>Metazoa</taxon>
        <taxon>Ecdysozoa</taxon>
        <taxon>Arthropoda</taxon>
        <taxon>Hexapoda</taxon>
        <taxon>Insecta</taxon>
        <taxon>Pterygota</taxon>
        <taxon>Neoptera</taxon>
        <taxon>Endopterygota</taxon>
        <taxon>Coleoptera</taxon>
        <taxon>Polyphaga</taxon>
        <taxon>Cucujiformia</taxon>
        <taxon>Tenebrionidae</taxon>
        <taxon>Tenebrio</taxon>
    </lineage>
</organism>
<feature type="compositionally biased region" description="Polar residues" evidence="1">
    <location>
        <begin position="49"/>
        <end position="73"/>
    </location>
</feature>
<dbReference type="EMBL" id="JABDTM020019672">
    <property type="protein sequence ID" value="KAH0817345.1"/>
    <property type="molecule type" value="Genomic_DNA"/>
</dbReference>
<dbReference type="Proteomes" id="UP000719412">
    <property type="component" value="Unassembled WGS sequence"/>
</dbReference>